<evidence type="ECO:0000256" key="1">
    <source>
        <dbReference type="SAM" id="MobiDB-lite"/>
    </source>
</evidence>
<dbReference type="Proteomes" id="UP000031670">
    <property type="component" value="Unassembled WGS sequence"/>
</dbReference>
<reference evidence="2 3" key="2">
    <citation type="submission" date="2015-01" db="EMBL/GenBank/DDBJ databases">
        <authorList>
            <consortium name="NBRP consortium"/>
            <person name="Sawabe T."/>
            <person name="Meirelles P."/>
            <person name="Feng G."/>
            <person name="Sayaka M."/>
            <person name="Hattori M."/>
            <person name="Ohkuma M."/>
        </authorList>
    </citation>
    <scope>NUCLEOTIDE SEQUENCE [LARGE SCALE GENOMIC DNA]</scope>
    <source>
        <strain evidence="2 3">JCM19232</strain>
    </source>
</reference>
<feature type="region of interest" description="Disordered" evidence="1">
    <location>
        <begin position="26"/>
        <end position="48"/>
    </location>
</feature>
<sequence>MIRAPATKEKPAMIIFSSWAEITETKNSDTGIAPNIPSDNMPSRRQFT</sequence>
<protein>
    <submittedName>
        <fullName evidence="2">Uncharacterized protein</fullName>
    </submittedName>
</protein>
<evidence type="ECO:0000313" key="2">
    <source>
        <dbReference type="EMBL" id="GAM60725.1"/>
    </source>
</evidence>
<dbReference type="AlphaFoldDB" id="A0A0B8P1R5"/>
<organism evidence="2 3">
    <name type="scientific">Vibrio ishigakensis</name>
    <dbReference type="NCBI Taxonomy" id="1481914"/>
    <lineage>
        <taxon>Bacteria</taxon>
        <taxon>Pseudomonadati</taxon>
        <taxon>Pseudomonadota</taxon>
        <taxon>Gammaproteobacteria</taxon>
        <taxon>Vibrionales</taxon>
        <taxon>Vibrionaceae</taxon>
        <taxon>Vibrio</taxon>
    </lineage>
</organism>
<proteinExistence type="predicted"/>
<name>A0A0B8P1R5_9VIBR</name>
<dbReference type="EMBL" id="BBSA01000002">
    <property type="protein sequence ID" value="GAM60725.1"/>
    <property type="molecule type" value="Genomic_DNA"/>
</dbReference>
<evidence type="ECO:0000313" key="3">
    <source>
        <dbReference type="Proteomes" id="UP000031670"/>
    </source>
</evidence>
<accession>A0A0B8P1R5</accession>
<feature type="compositionally biased region" description="Polar residues" evidence="1">
    <location>
        <begin position="37"/>
        <end position="48"/>
    </location>
</feature>
<reference evidence="2 3" key="1">
    <citation type="submission" date="2015-01" db="EMBL/GenBank/DDBJ databases">
        <title>Vibrio sp. C5 JCM 19232 whole genome shotgun sequence.</title>
        <authorList>
            <person name="Sawabe T."/>
            <person name="Meirelles P."/>
            <person name="Feng G."/>
            <person name="Sayaka M."/>
            <person name="Hattori M."/>
            <person name="Ohkuma M."/>
        </authorList>
    </citation>
    <scope>NUCLEOTIDE SEQUENCE [LARGE SCALE GENOMIC DNA]</scope>
    <source>
        <strain evidence="2 3">JCM19232</strain>
    </source>
</reference>
<comment type="caution">
    <text evidence="2">The sequence shown here is derived from an EMBL/GenBank/DDBJ whole genome shotgun (WGS) entry which is preliminary data.</text>
</comment>
<gene>
    <name evidence="2" type="ORF">JCM19232_3667</name>
</gene>